<evidence type="ECO:0000313" key="3">
    <source>
        <dbReference type="Proteomes" id="UP000552097"/>
    </source>
</evidence>
<proteinExistence type="predicted"/>
<evidence type="ECO:0000313" key="2">
    <source>
        <dbReference type="EMBL" id="MBB5803126.1"/>
    </source>
</evidence>
<keyword evidence="1" id="KW-0472">Membrane</keyword>
<name>A0A7W9M0R8_9PSEU</name>
<keyword evidence="1" id="KW-0812">Transmembrane</keyword>
<gene>
    <name evidence="2" type="ORF">F4560_002894</name>
</gene>
<dbReference type="AlphaFoldDB" id="A0A7W9M0R8"/>
<reference evidence="2 3" key="1">
    <citation type="submission" date="2020-08" db="EMBL/GenBank/DDBJ databases">
        <title>Sequencing the genomes of 1000 actinobacteria strains.</title>
        <authorList>
            <person name="Klenk H.-P."/>
        </authorList>
    </citation>
    <scope>NUCLEOTIDE SEQUENCE [LARGE SCALE GENOMIC DNA]</scope>
    <source>
        <strain evidence="2 3">DSM 45486</strain>
    </source>
</reference>
<comment type="caution">
    <text evidence="2">The sequence shown here is derived from an EMBL/GenBank/DDBJ whole genome shotgun (WGS) entry which is preliminary data.</text>
</comment>
<feature type="transmembrane region" description="Helical" evidence="1">
    <location>
        <begin position="229"/>
        <end position="252"/>
    </location>
</feature>
<sequence length="314" mass="34410">MVAARTSRAPLFLISGAVALALAAWWRYDAALPSFPVVGEPGTVSMVIYGPARDVDITLLVTDKGHLRIDVLATFDLDEPARPAIPPSRCVQMVVQYSTSSPVPSQTSEICLPQPAAGLSTTRGLGSVLMEVTEPLVVRSGSSTVVRMPRLSPTWFGTDREYEVVYEGAFDRNDQASEDQLKQEAFSPDYRGPGLRWVREQQVANTPGPEPGPYGTFTDVPTEKAASRLLFWAGLLGGGALSLLAWAGDLTLAGRAERRREREHQAEDEAHRREIADLAAQRVLAGLDERLQAAAQRDSWLRRLARWAGHRGRR</sequence>
<keyword evidence="1" id="KW-1133">Transmembrane helix</keyword>
<keyword evidence="3" id="KW-1185">Reference proteome</keyword>
<dbReference type="EMBL" id="JACHMO010000001">
    <property type="protein sequence ID" value="MBB5803126.1"/>
    <property type="molecule type" value="Genomic_DNA"/>
</dbReference>
<accession>A0A7W9M0R8</accession>
<dbReference type="RefSeq" id="WP_184920284.1">
    <property type="nucleotide sequence ID" value="NZ_JACHMO010000001.1"/>
</dbReference>
<organism evidence="2 3">
    <name type="scientific">Saccharothrix ecbatanensis</name>
    <dbReference type="NCBI Taxonomy" id="1105145"/>
    <lineage>
        <taxon>Bacteria</taxon>
        <taxon>Bacillati</taxon>
        <taxon>Actinomycetota</taxon>
        <taxon>Actinomycetes</taxon>
        <taxon>Pseudonocardiales</taxon>
        <taxon>Pseudonocardiaceae</taxon>
        <taxon>Saccharothrix</taxon>
    </lineage>
</organism>
<protein>
    <submittedName>
        <fullName evidence="2">Uncharacterized protein</fullName>
    </submittedName>
</protein>
<dbReference type="Proteomes" id="UP000552097">
    <property type="component" value="Unassembled WGS sequence"/>
</dbReference>
<evidence type="ECO:0000256" key="1">
    <source>
        <dbReference type="SAM" id="Phobius"/>
    </source>
</evidence>